<evidence type="ECO:0000256" key="1">
    <source>
        <dbReference type="ARBA" id="ARBA00004236"/>
    </source>
</evidence>
<proteinExistence type="inferred from homology"/>
<comment type="caution">
    <text evidence="12">The sequence shown here is derived from an EMBL/GenBank/DDBJ whole genome shotgun (WGS) entry which is preliminary data.</text>
</comment>
<gene>
    <name evidence="12" type="ORF">GYA93_22560</name>
</gene>
<evidence type="ECO:0000256" key="9">
    <source>
        <dbReference type="ARBA" id="ARBA00040345"/>
    </source>
</evidence>
<feature type="domain" description="Glycosyltransferase 2-like" evidence="11">
    <location>
        <begin position="33"/>
        <end position="137"/>
    </location>
</feature>
<keyword evidence="2" id="KW-1003">Cell membrane</keyword>
<comment type="function">
    <text evidence="6">Catalyzes the glycosylation of 4,4'-diaponeurosporenoate, i.e. the esterification of glucose at the C1'' position with the carboxyl group of 4,4'-diaponeurosporenic acid, to form glycosyl-4,4'-diaponeurosporenoate. This is a step in the biosynthesis of staphyloxanthin, an orange pigment present in most staphylococci strains.</text>
</comment>
<protein>
    <recommendedName>
        <fullName evidence="9">4,4'-diaponeurosporenoate glycosyltransferase</fullName>
    </recommendedName>
</protein>
<dbReference type="Pfam" id="PF00535">
    <property type="entry name" value="Glycos_transf_2"/>
    <property type="match status" value="1"/>
</dbReference>
<comment type="similarity">
    <text evidence="8">Belongs to the glycosyltransferase 2 family. CrtQ subfamily.</text>
</comment>
<keyword evidence="4 12" id="KW-0808">Transferase</keyword>
<dbReference type="InterPro" id="IPR001173">
    <property type="entry name" value="Glyco_trans_2-like"/>
</dbReference>
<keyword evidence="13" id="KW-1185">Reference proteome</keyword>
<evidence type="ECO:0000259" key="11">
    <source>
        <dbReference type="Pfam" id="PF00535"/>
    </source>
</evidence>
<evidence type="ECO:0000256" key="2">
    <source>
        <dbReference type="ARBA" id="ARBA00022475"/>
    </source>
</evidence>
<dbReference type="Gene3D" id="3.90.550.10">
    <property type="entry name" value="Spore Coat Polysaccharide Biosynthesis Protein SpsA, Chain A"/>
    <property type="match status" value="1"/>
</dbReference>
<evidence type="ECO:0000256" key="8">
    <source>
        <dbReference type="ARBA" id="ARBA00038120"/>
    </source>
</evidence>
<evidence type="ECO:0000256" key="5">
    <source>
        <dbReference type="ARBA" id="ARBA00023136"/>
    </source>
</evidence>
<dbReference type="PANTHER" id="PTHR43646:SF2">
    <property type="entry name" value="GLYCOSYLTRANSFERASE 2-LIKE DOMAIN-CONTAINING PROTEIN"/>
    <property type="match status" value="1"/>
</dbReference>
<evidence type="ECO:0000256" key="6">
    <source>
        <dbReference type="ARBA" id="ARBA00037281"/>
    </source>
</evidence>
<organism evidence="12 13">
    <name type="scientific">Gordonia desulfuricans</name>
    <dbReference type="NCBI Taxonomy" id="89051"/>
    <lineage>
        <taxon>Bacteria</taxon>
        <taxon>Bacillati</taxon>
        <taxon>Actinomycetota</taxon>
        <taxon>Actinomycetes</taxon>
        <taxon>Mycobacteriales</taxon>
        <taxon>Gordoniaceae</taxon>
        <taxon>Gordonia</taxon>
    </lineage>
</organism>
<sequence length="325" mass="36007">MNRGGREIVTSSTGSADSAGPSSEGDATRVRLSVVIPVYNEQDTIGECLGLLIKQIEHIAEVVVVDNNSTDRSRKIVEDAMSGCPVITMIDETRQGLVYARNAGLDAATGDVIARIDADTRVPERWAQTIVEFFEHDAEKEWAALCGRGAAYGLPFEGWTSKWKARLRPVFDALPSRSTAAAPEDIAVRESPVLYGSNMVVRRETWAAIRDTVSMRRDVFEDVDMGLCVRDINGRNAFLTSITVGVSPRRMETGMLAFMEYMSFLPRTLLLHRRYGMAATVVLGYLPPLFAVHGARLVMIRAYDPQTASFSVRNFWRPTAQRCLP</sequence>
<dbReference type="GO" id="GO:0016757">
    <property type="term" value="F:glycosyltransferase activity"/>
    <property type="evidence" value="ECO:0007669"/>
    <property type="project" value="UniProtKB-KW"/>
</dbReference>
<evidence type="ECO:0000256" key="4">
    <source>
        <dbReference type="ARBA" id="ARBA00022679"/>
    </source>
</evidence>
<dbReference type="InterPro" id="IPR029044">
    <property type="entry name" value="Nucleotide-diphossugar_trans"/>
</dbReference>
<evidence type="ECO:0000313" key="13">
    <source>
        <dbReference type="Proteomes" id="UP000466307"/>
    </source>
</evidence>
<comment type="pathway">
    <text evidence="7">Carotenoid biosynthesis; staphyloxanthin biosynthesis; staphyloxanthin from farnesyl diphosphate: step 4/5.</text>
</comment>
<dbReference type="EMBL" id="JAADZU010000113">
    <property type="protein sequence ID" value="NDK92318.1"/>
    <property type="molecule type" value="Genomic_DNA"/>
</dbReference>
<keyword evidence="3" id="KW-0328">Glycosyltransferase</keyword>
<dbReference type="GO" id="GO:0005886">
    <property type="term" value="C:plasma membrane"/>
    <property type="evidence" value="ECO:0007669"/>
    <property type="project" value="UniProtKB-SubCell"/>
</dbReference>
<name>A0A7K3LVJ6_9ACTN</name>
<accession>A0A7K3LVJ6</accession>
<dbReference type="AlphaFoldDB" id="A0A7K3LVJ6"/>
<evidence type="ECO:0000256" key="10">
    <source>
        <dbReference type="SAM" id="MobiDB-lite"/>
    </source>
</evidence>
<evidence type="ECO:0000256" key="3">
    <source>
        <dbReference type="ARBA" id="ARBA00022676"/>
    </source>
</evidence>
<evidence type="ECO:0000256" key="7">
    <source>
        <dbReference type="ARBA" id="ARBA00037904"/>
    </source>
</evidence>
<dbReference type="SUPFAM" id="SSF53448">
    <property type="entry name" value="Nucleotide-diphospho-sugar transferases"/>
    <property type="match status" value="1"/>
</dbReference>
<dbReference type="PANTHER" id="PTHR43646">
    <property type="entry name" value="GLYCOSYLTRANSFERASE"/>
    <property type="match status" value="1"/>
</dbReference>
<evidence type="ECO:0000313" key="12">
    <source>
        <dbReference type="EMBL" id="NDK92318.1"/>
    </source>
</evidence>
<dbReference type="CDD" id="cd00761">
    <property type="entry name" value="Glyco_tranf_GTA_type"/>
    <property type="match status" value="1"/>
</dbReference>
<keyword evidence="5" id="KW-0472">Membrane</keyword>
<reference evidence="12 13" key="1">
    <citation type="submission" date="2020-01" db="EMBL/GenBank/DDBJ databases">
        <title>Investigation of new actinobacteria for the biodesulphurisation of diesel fuel.</title>
        <authorList>
            <person name="Athi Narayanan S.M."/>
        </authorList>
    </citation>
    <scope>NUCLEOTIDE SEQUENCE [LARGE SCALE GENOMIC DNA]</scope>
    <source>
        <strain evidence="12 13">213E</strain>
    </source>
</reference>
<comment type="subcellular location">
    <subcellularLocation>
        <location evidence="1">Cell membrane</location>
    </subcellularLocation>
</comment>
<feature type="region of interest" description="Disordered" evidence="10">
    <location>
        <begin position="1"/>
        <end position="25"/>
    </location>
</feature>
<dbReference type="Proteomes" id="UP000466307">
    <property type="component" value="Unassembled WGS sequence"/>
</dbReference>